<dbReference type="InterPro" id="IPR006121">
    <property type="entry name" value="HMA_dom"/>
</dbReference>
<dbReference type="SUPFAM" id="SSF55008">
    <property type="entry name" value="HMA, heavy metal-associated domain"/>
    <property type="match status" value="1"/>
</dbReference>
<accession>A0A4D6KGA1</accession>
<gene>
    <name evidence="2" type="ORF">E5139_02040</name>
</gene>
<name>A0A4D6KGA1_9EURY</name>
<dbReference type="Proteomes" id="UP000297053">
    <property type="component" value="Chromosome"/>
</dbReference>
<dbReference type="RefSeq" id="WP_015763898.1">
    <property type="nucleotide sequence ID" value="NZ_CP039375.1"/>
</dbReference>
<dbReference type="PROSITE" id="PS50846">
    <property type="entry name" value="HMA_2"/>
    <property type="match status" value="1"/>
</dbReference>
<evidence type="ECO:0000313" key="3">
    <source>
        <dbReference type="Proteomes" id="UP000297053"/>
    </source>
</evidence>
<dbReference type="CDD" id="cd00371">
    <property type="entry name" value="HMA"/>
    <property type="match status" value="1"/>
</dbReference>
<dbReference type="EMBL" id="CP039375">
    <property type="protein sequence ID" value="QCD64476.1"/>
    <property type="molecule type" value="Genomic_DNA"/>
</dbReference>
<sequence>MSKFIIDVDGMVCRNCEEMVEEEIANQCCIETVAADAPADEVAVAGPVSAIESVVETIESLGYTVED</sequence>
<evidence type="ECO:0000313" key="2">
    <source>
        <dbReference type="EMBL" id="QCD64476.1"/>
    </source>
</evidence>
<dbReference type="AlphaFoldDB" id="A0A4D6KGA1"/>
<dbReference type="GeneID" id="42177679"/>
<dbReference type="Gene3D" id="3.30.70.100">
    <property type="match status" value="1"/>
</dbReference>
<evidence type="ECO:0000259" key="1">
    <source>
        <dbReference type="PROSITE" id="PS50846"/>
    </source>
</evidence>
<feature type="domain" description="HMA" evidence="1">
    <location>
        <begin position="2"/>
        <end position="66"/>
    </location>
</feature>
<organism evidence="2 3">
    <name type="scientific">Halomicrobium mukohataei</name>
    <dbReference type="NCBI Taxonomy" id="57705"/>
    <lineage>
        <taxon>Archaea</taxon>
        <taxon>Methanobacteriati</taxon>
        <taxon>Methanobacteriota</taxon>
        <taxon>Stenosarchaea group</taxon>
        <taxon>Halobacteria</taxon>
        <taxon>Halobacteriales</taxon>
        <taxon>Haloarculaceae</taxon>
        <taxon>Halomicrobium</taxon>
    </lineage>
</organism>
<protein>
    <submittedName>
        <fullName evidence="2">Heavy-metal-associated domain-containing protein</fullName>
    </submittedName>
</protein>
<reference evidence="2 3" key="2">
    <citation type="submission" date="2019-04" db="EMBL/GenBank/DDBJ databases">
        <authorList>
            <person name="Yang S."/>
            <person name="Wei W."/>
        </authorList>
    </citation>
    <scope>NUCLEOTIDE SEQUENCE [LARGE SCALE GENOMIC DNA]</scope>
    <source>
        <strain evidence="3">ZP60</strain>
    </source>
</reference>
<proteinExistence type="predicted"/>
<dbReference type="Pfam" id="PF00403">
    <property type="entry name" value="HMA"/>
    <property type="match status" value="1"/>
</dbReference>
<dbReference type="InterPro" id="IPR036163">
    <property type="entry name" value="HMA_dom_sf"/>
</dbReference>
<dbReference type="GO" id="GO:0046872">
    <property type="term" value="F:metal ion binding"/>
    <property type="evidence" value="ECO:0007669"/>
    <property type="project" value="InterPro"/>
</dbReference>
<dbReference type="KEGG" id="halz:E5139_02040"/>
<reference evidence="2 3" key="1">
    <citation type="submission" date="2019-04" db="EMBL/GenBank/DDBJ databases">
        <title>Complete genome sequence of Arthrobacter sp. ZXY-2 associated with effective atrazine degradation and salt adaptation.</title>
        <authorList>
            <person name="Zhao X."/>
        </authorList>
    </citation>
    <scope>NUCLEOTIDE SEQUENCE [LARGE SCALE GENOMIC DNA]</scope>
    <source>
        <strain evidence="3">ZP60</strain>
    </source>
</reference>